<dbReference type="Proteomes" id="UP000219922">
    <property type="component" value="Unassembled WGS sequence"/>
</dbReference>
<protein>
    <submittedName>
        <fullName evidence="2">PAS domain-containing sensor histidine kinase</fullName>
    </submittedName>
</protein>
<dbReference type="EMBL" id="NVMX01000498">
    <property type="protein sequence ID" value="PDZ93732.1"/>
    <property type="molecule type" value="Genomic_DNA"/>
</dbReference>
<keyword evidence="1" id="KW-0812">Transmembrane</keyword>
<keyword evidence="1" id="KW-1133">Transmembrane helix</keyword>
<feature type="transmembrane region" description="Helical" evidence="1">
    <location>
        <begin position="70"/>
        <end position="92"/>
    </location>
</feature>
<gene>
    <name evidence="2" type="ORF">CON36_37660</name>
</gene>
<name>A0A9X6SR64_BACCE</name>
<feature type="non-terminal residue" evidence="2">
    <location>
        <position position="94"/>
    </location>
</feature>
<accession>A0A9X6SR64</accession>
<reference evidence="2 3" key="1">
    <citation type="submission" date="2017-09" db="EMBL/GenBank/DDBJ databases">
        <title>Large-scale bioinformatics analysis of Bacillus genomes uncovers conserved roles of natural products in bacterial physiology.</title>
        <authorList>
            <consortium name="Agbiome Team Llc"/>
            <person name="Bleich R.M."/>
            <person name="Grubbs K.J."/>
            <person name="Santa Maria K.C."/>
            <person name="Allen S.E."/>
            <person name="Farag S."/>
            <person name="Shank E.A."/>
            <person name="Bowers A."/>
        </authorList>
    </citation>
    <scope>NUCLEOTIDE SEQUENCE [LARGE SCALE GENOMIC DNA]</scope>
    <source>
        <strain evidence="2 3">AFS092789</strain>
    </source>
</reference>
<evidence type="ECO:0000313" key="2">
    <source>
        <dbReference type="EMBL" id="PDZ93732.1"/>
    </source>
</evidence>
<organism evidence="2 3">
    <name type="scientific">Bacillus cereus</name>
    <dbReference type="NCBI Taxonomy" id="1396"/>
    <lineage>
        <taxon>Bacteria</taxon>
        <taxon>Bacillati</taxon>
        <taxon>Bacillota</taxon>
        <taxon>Bacilli</taxon>
        <taxon>Bacillales</taxon>
        <taxon>Bacillaceae</taxon>
        <taxon>Bacillus</taxon>
        <taxon>Bacillus cereus group</taxon>
    </lineage>
</organism>
<keyword evidence="2" id="KW-0808">Transferase</keyword>
<sequence>MIIKEIFINITILSFLASVAVFVHIFTLKLSRFSKKFYGGVTAVTLMFFSFEYMGIFYDLRFVPLILSFVYFGYAAGWITLVSITLMQFLYFSG</sequence>
<feature type="transmembrane region" description="Helical" evidence="1">
    <location>
        <begin position="6"/>
        <end position="25"/>
    </location>
</feature>
<feature type="transmembrane region" description="Helical" evidence="1">
    <location>
        <begin position="37"/>
        <end position="58"/>
    </location>
</feature>
<evidence type="ECO:0000256" key="1">
    <source>
        <dbReference type="SAM" id="Phobius"/>
    </source>
</evidence>
<comment type="caution">
    <text evidence="2">The sequence shown here is derived from an EMBL/GenBank/DDBJ whole genome shotgun (WGS) entry which is preliminary data.</text>
</comment>
<evidence type="ECO:0000313" key="3">
    <source>
        <dbReference type="Proteomes" id="UP000219922"/>
    </source>
</evidence>
<keyword evidence="1" id="KW-0472">Membrane</keyword>
<keyword evidence="2" id="KW-0418">Kinase</keyword>
<proteinExistence type="predicted"/>
<dbReference type="AlphaFoldDB" id="A0A9X6SR64"/>
<dbReference type="GO" id="GO:0016301">
    <property type="term" value="F:kinase activity"/>
    <property type="evidence" value="ECO:0007669"/>
    <property type="project" value="UniProtKB-KW"/>
</dbReference>